<reference evidence="1 2" key="2">
    <citation type="journal article" date="2003" name="Nat. Biotechnol.">
        <title>Complete genome sequence and comparative analysis of the industrial microorganism Streptomyces avermitilis.</title>
        <authorList>
            <person name="Ikeda H."/>
            <person name="Ishikawa J."/>
            <person name="Hanamoto A."/>
            <person name="Shinose M."/>
            <person name="Kikuchi H."/>
            <person name="Shiba T."/>
            <person name="Sakaki Y."/>
            <person name="Hattori M."/>
            <person name="Omura S."/>
        </authorList>
    </citation>
    <scope>NUCLEOTIDE SEQUENCE [LARGE SCALE GENOMIC DNA]</scope>
    <source>
        <strain evidence="2">ATCC 31267 / DSM 46492 / JCM 5070 / NBRC 14893 / NCIMB 12804 / NRRL 8165 / MA-4680</strain>
    </source>
</reference>
<reference evidence="1 2" key="1">
    <citation type="journal article" date="2001" name="Proc. Natl. Acad. Sci. U.S.A.">
        <title>Genome sequence of an industrial microorganism Streptomyces avermitilis: deducing the ability of producing secondary metabolites.</title>
        <authorList>
            <person name="Omura S."/>
            <person name="Ikeda H."/>
            <person name="Ishikawa J."/>
            <person name="Hanamoto A."/>
            <person name="Takahashi C."/>
            <person name="Shinose M."/>
            <person name="Takahashi Y."/>
            <person name="Horikawa H."/>
            <person name="Nakazawa H."/>
            <person name="Osonoe T."/>
            <person name="Kikuchi H."/>
            <person name="Shiba T."/>
            <person name="Sakaki Y."/>
            <person name="Hattori M."/>
        </authorList>
    </citation>
    <scope>NUCLEOTIDE SEQUENCE [LARGE SCALE GENOMIC DNA]</scope>
    <source>
        <strain evidence="2">ATCC 31267 / DSM 46492 / JCM 5070 / NBRC 14893 / NCIMB 12804 / NRRL 8165 / MA-4680</strain>
    </source>
</reference>
<dbReference type="EMBL" id="BA000030">
    <property type="protein sequence ID" value="BAC68037.1"/>
    <property type="molecule type" value="Genomic_DNA"/>
</dbReference>
<dbReference type="AlphaFoldDB" id="Q82R17"/>
<dbReference type="HOGENOM" id="CLU_2275758_0_0_11"/>
<proteinExistence type="predicted"/>
<dbReference type="Proteomes" id="UP000000428">
    <property type="component" value="Chromosome"/>
</dbReference>
<reference evidence="1 2" key="3">
    <citation type="journal article" date="2014" name="J. Ind. Microbiol. Biotechnol.">
        <title>Genome mining of the Streptomyces avermitilis genome and development of genome-minimized hosts for heterologous expression of biosynthetic gene clusters.</title>
        <authorList>
            <person name="Ikeda H."/>
            <person name="Shin-ya K."/>
            <person name="Omura S."/>
        </authorList>
    </citation>
    <scope>NUCLEOTIDE SEQUENCE [LARGE SCALE GENOMIC DNA]</scope>
    <source>
        <strain evidence="2">ATCC 31267 / DSM 46492 / JCM 5070 / NBRC 14893 / NCIMB 12804 / NRRL 8165 / MA-4680</strain>
    </source>
</reference>
<evidence type="ECO:0000313" key="2">
    <source>
        <dbReference type="Proteomes" id="UP000000428"/>
    </source>
</evidence>
<name>Q82R17_STRAW</name>
<evidence type="ECO:0008006" key="3">
    <source>
        <dbReference type="Google" id="ProtNLM"/>
    </source>
</evidence>
<protein>
    <recommendedName>
        <fullName evidence="3">DUF559 domain-containing protein</fullName>
    </recommendedName>
</protein>
<organism evidence="1 2">
    <name type="scientific">Streptomyces avermitilis (strain ATCC 31267 / DSM 46492 / JCM 5070 / NBRC 14893 / NCIMB 12804 / NRRL 8165 / MA-4680)</name>
    <dbReference type="NCBI Taxonomy" id="227882"/>
    <lineage>
        <taxon>Bacteria</taxon>
        <taxon>Bacillati</taxon>
        <taxon>Actinomycetota</taxon>
        <taxon>Actinomycetes</taxon>
        <taxon>Kitasatosporales</taxon>
        <taxon>Streptomycetaceae</taxon>
        <taxon>Streptomyces</taxon>
    </lineage>
</organism>
<accession>Q82R17</accession>
<evidence type="ECO:0000313" key="1">
    <source>
        <dbReference type="EMBL" id="BAC68037.1"/>
    </source>
</evidence>
<keyword evidence="2" id="KW-1185">Reference proteome</keyword>
<dbReference type="KEGG" id="sma:SAVERM_328"/>
<sequence length="102" mass="11342">MGDRDEGADVAEPVAVEFTAPASSSRSTAYSTTAWRTRPTRRVTHTAVPRLYAEMVAKDRRLRLAGYEIYRFGGFELTAPGGEQILAAFFTELLGRHRKPPL</sequence>
<gene>
    <name evidence="1" type="ORF">SAVERM_328</name>
</gene>